<gene>
    <name evidence="4" type="ORF">E4582_11250</name>
</gene>
<dbReference type="EMBL" id="SPUH01000002">
    <property type="protein sequence ID" value="TKS52809.1"/>
    <property type="molecule type" value="Genomic_DNA"/>
</dbReference>
<evidence type="ECO:0000313" key="4">
    <source>
        <dbReference type="EMBL" id="TKS52809.1"/>
    </source>
</evidence>
<proteinExistence type="predicted"/>
<keyword evidence="2" id="KW-0812">Transmembrane</keyword>
<name>A0A4Z1RFF1_9GAMM</name>
<accession>A0A4Z1RFF1</accession>
<keyword evidence="5" id="KW-1185">Reference proteome</keyword>
<organism evidence="4 5">
    <name type="scientific">Luteimonas yindakuii</name>
    <dbReference type="NCBI Taxonomy" id="2565782"/>
    <lineage>
        <taxon>Bacteria</taxon>
        <taxon>Pseudomonadati</taxon>
        <taxon>Pseudomonadota</taxon>
        <taxon>Gammaproteobacteria</taxon>
        <taxon>Lysobacterales</taxon>
        <taxon>Lysobacteraceae</taxon>
        <taxon>Luteimonas</taxon>
    </lineage>
</organism>
<sequence length="362" mass="40150">MCRSECAWAAMASEPRRQQGFILAITLWLLAGIAVVVGLMTWWAQEQVRGATVERDRIEAEAAMLSTTQTVIYLAVTRDMTRAGIPTTALADDERSMRLLDEMGGLMRDPIGGELSVDGSVYLGLGDTRFTIQDESGLFPLVFPSDQRLDALLFSQGVQRELIPRLRDTLLDYIDADDLRRLNGAESREYRQARQPEPLNRRLLLPVELDRVLGWDELPEAVRRRLPDLVTTYYGGAVNLNTSPPELLPIHLGGCPETCQLLAEQRTRRPFANSVEVLSAVGTRLEGDPAVDYRYMPAQELRLTVWGGTGAALRMHVRLSPLADQSAPWAVLAAYPVPRPASDDPARTPEGALFSDPQTADR</sequence>
<dbReference type="Proteomes" id="UP000298681">
    <property type="component" value="Unassembled WGS sequence"/>
</dbReference>
<dbReference type="InterPro" id="IPR049031">
    <property type="entry name" value="T2SSK_SAM-like_1st"/>
</dbReference>
<protein>
    <submittedName>
        <fullName evidence="4">General secretion pathway protein GspK</fullName>
    </submittedName>
</protein>
<evidence type="ECO:0000259" key="3">
    <source>
        <dbReference type="Pfam" id="PF21687"/>
    </source>
</evidence>
<keyword evidence="2" id="KW-0472">Membrane</keyword>
<comment type="caution">
    <text evidence="4">The sequence shown here is derived from an EMBL/GenBank/DDBJ whole genome shotgun (WGS) entry which is preliminary data.</text>
</comment>
<dbReference type="AlphaFoldDB" id="A0A4Z1RFF1"/>
<reference evidence="4 5" key="1">
    <citation type="submission" date="2019-01" db="EMBL/GenBank/DDBJ databases">
        <authorList>
            <person name="Zhang S."/>
        </authorList>
    </citation>
    <scope>NUCLEOTIDE SEQUENCE [LARGE SCALE GENOMIC DNA]</scope>
    <source>
        <strain evidence="4 5">1626</strain>
    </source>
</reference>
<feature type="transmembrane region" description="Helical" evidence="2">
    <location>
        <begin position="21"/>
        <end position="44"/>
    </location>
</feature>
<dbReference type="Gene3D" id="1.10.40.60">
    <property type="entry name" value="EpsJ-like"/>
    <property type="match status" value="1"/>
</dbReference>
<dbReference type="SUPFAM" id="SSF158544">
    <property type="entry name" value="GspK insert domain-like"/>
    <property type="match status" value="1"/>
</dbReference>
<feature type="region of interest" description="Disordered" evidence="1">
    <location>
        <begin position="338"/>
        <end position="362"/>
    </location>
</feature>
<evidence type="ECO:0000256" key="1">
    <source>
        <dbReference type="SAM" id="MobiDB-lite"/>
    </source>
</evidence>
<dbReference type="Pfam" id="PF21687">
    <property type="entry name" value="T2SSK_1st"/>
    <property type="match status" value="1"/>
</dbReference>
<evidence type="ECO:0000313" key="5">
    <source>
        <dbReference type="Proteomes" id="UP000298681"/>
    </source>
</evidence>
<keyword evidence="2" id="KW-1133">Transmembrane helix</keyword>
<feature type="domain" description="T2SS protein K first SAM-like" evidence="3">
    <location>
        <begin position="147"/>
        <end position="217"/>
    </location>
</feature>
<evidence type="ECO:0000256" key="2">
    <source>
        <dbReference type="SAM" id="Phobius"/>
    </source>
</evidence>
<dbReference type="InterPro" id="IPR038072">
    <property type="entry name" value="GspK_central_sf"/>
</dbReference>